<dbReference type="KEGG" id="fgl:EM308_14670"/>
<name>A0AAC9I561_9FLAO</name>
<evidence type="ECO:0008006" key="3">
    <source>
        <dbReference type="Google" id="ProtNLM"/>
    </source>
</evidence>
<dbReference type="Proteomes" id="UP000175968">
    <property type="component" value="Chromosome"/>
</dbReference>
<evidence type="ECO:0000313" key="1">
    <source>
        <dbReference type="EMBL" id="AOW10636.1"/>
    </source>
</evidence>
<keyword evidence="2" id="KW-1185">Reference proteome</keyword>
<organism evidence="1 2">
    <name type="scientific">Flavobacterium gilvum</name>
    <dbReference type="NCBI Taxonomy" id="1492737"/>
    <lineage>
        <taxon>Bacteria</taxon>
        <taxon>Pseudomonadati</taxon>
        <taxon>Bacteroidota</taxon>
        <taxon>Flavobacteriia</taxon>
        <taxon>Flavobacteriales</taxon>
        <taxon>Flavobacteriaceae</taxon>
        <taxon>Flavobacterium</taxon>
    </lineage>
</organism>
<dbReference type="AlphaFoldDB" id="A0AAC9I561"/>
<dbReference type="Pfam" id="PF07396">
    <property type="entry name" value="Porin_O_P"/>
    <property type="match status" value="1"/>
</dbReference>
<dbReference type="RefSeq" id="WP_035637802.1">
    <property type="nucleotide sequence ID" value="NZ_CP017479.1"/>
</dbReference>
<sequence>MKKYIIYWIFLLPILSFGQIKTLEENAGQQPLIPTPKLTLLKDVDIIFNTRMAFDNYFVNGDHTNSAFSMNQLRLEVKGKIHDKVFFRFRNRYTKIADNGTVDNINRAVDMAYLVFDVTPQAKFSFGKMIGDWGGYELLTNPIEILSYNTINNTADNFLVGAAFSFALEDHKNIFNFQLLNSRTKTFQEQYATNLPPGIEISEMPLAAVGNWKGHLFDNKLETTYSYSFFNDAKNAKGNYVSLGNKFKAGKLTLFYDFQYSNEGLDRKSVVTNIIKSKYVYAAEDVSYMENWVRAEYQIRPRLNLLLTVMNSNASWNGNPDPNKENNLLKSYGIIPTVEYLPFKDFNLKFYAGYIAKKNNYSSYAQNTFGAVDGTTGQVSFGIIAPLLVL</sequence>
<accession>A0AAC9I561</accession>
<dbReference type="EMBL" id="CP017479">
    <property type="protein sequence ID" value="AOW10636.1"/>
    <property type="molecule type" value="Genomic_DNA"/>
</dbReference>
<gene>
    <name evidence="1" type="ORF">EM308_14670</name>
</gene>
<dbReference type="InterPro" id="IPR010870">
    <property type="entry name" value="Porin_O/P"/>
</dbReference>
<protein>
    <recommendedName>
        <fullName evidence="3">Porin</fullName>
    </recommendedName>
</protein>
<reference evidence="1 2" key="1">
    <citation type="submission" date="2016-10" db="EMBL/GenBank/DDBJ databases">
        <title>Flavobacterium gilvum sp. nov., isolated from stream water.</title>
        <authorList>
            <person name="Shin S.-K."/>
            <person name="Cho Y.-J."/>
            <person name="Yi H."/>
        </authorList>
    </citation>
    <scope>NUCLEOTIDE SEQUENCE [LARGE SCALE GENOMIC DNA]</scope>
    <source>
        <strain evidence="1 2">EM1308</strain>
    </source>
</reference>
<dbReference type="SUPFAM" id="SSF56935">
    <property type="entry name" value="Porins"/>
    <property type="match status" value="1"/>
</dbReference>
<evidence type="ECO:0000313" key="2">
    <source>
        <dbReference type="Proteomes" id="UP000175968"/>
    </source>
</evidence>
<proteinExistence type="predicted"/>